<sequence>MIVTRVIGGLGNQMFQYAAGRALARRLGVPLKIDSSGFADYPLHNYGLHHFALKAVQAGDREIPSGRAENRWAKALRRFGLGTELRVFRERGFAVDPEVMKLPDGTYLDGYWQSESYFAEMTQELRRDFQIATPPTSENAEWLARIGGDEGAVSIHVRRGDYVANASANAVHGTCSLDYYMRAARYVAENIGVKPTFYVFSDDPDWVAGNLHLGHETRYVRHNDSARNYEDLRLMSACRHHIIANSTFSWWGAWLNASEKKVVIAPAQWFRDEKFDTRDLLPPTWTKL</sequence>
<dbReference type="Pfam" id="PF01531">
    <property type="entry name" value="Glyco_transf_11"/>
    <property type="match status" value="1"/>
</dbReference>
<dbReference type="GO" id="GO:0008107">
    <property type="term" value="F:galactoside 2-alpha-L-fucosyltransferase activity"/>
    <property type="evidence" value="ECO:0007669"/>
    <property type="project" value="InterPro"/>
</dbReference>
<dbReference type="PANTHER" id="PTHR11927:SF9">
    <property type="entry name" value="L-FUCOSYLTRANSFERASE"/>
    <property type="match status" value="1"/>
</dbReference>
<proteinExistence type="predicted"/>
<keyword evidence="1" id="KW-0328">Glycosyltransferase</keyword>
<dbReference type="CDD" id="cd11301">
    <property type="entry name" value="Fut1_Fut2_like"/>
    <property type="match status" value="1"/>
</dbReference>
<organism evidence="3">
    <name type="scientific">Cupriavidus necator</name>
    <name type="common">Alcaligenes eutrophus</name>
    <name type="synonym">Ralstonia eutropha</name>
    <dbReference type="NCBI Taxonomy" id="106590"/>
    <lineage>
        <taxon>Bacteria</taxon>
        <taxon>Pseudomonadati</taxon>
        <taxon>Pseudomonadota</taxon>
        <taxon>Betaproteobacteria</taxon>
        <taxon>Burkholderiales</taxon>
        <taxon>Burkholderiaceae</taxon>
        <taxon>Cupriavidus</taxon>
    </lineage>
</organism>
<gene>
    <name evidence="3" type="ORF">CNECB9_320022</name>
</gene>
<protein>
    <submittedName>
        <fullName evidence="3">Glycosyl transferase family protein</fullName>
    </submittedName>
</protein>
<reference evidence="3" key="1">
    <citation type="submission" date="2016-09" db="EMBL/GenBank/DDBJ databases">
        <authorList>
            <person name="Capua I."/>
            <person name="De Benedictis P."/>
            <person name="Joannis T."/>
            <person name="Lombin L.H."/>
            <person name="Cattoli G."/>
        </authorList>
    </citation>
    <scope>NUCLEOTIDE SEQUENCE</scope>
    <source>
        <strain evidence="3">B9</strain>
    </source>
</reference>
<dbReference type="InterPro" id="IPR002516">
    <property type="entry name" value="Glyco_trans_11"/>
</dbReference>
<dbReference type="GO" id="GO:0005975">
    <property type="term" value="P:carbohydrate metabolic process"/>
    <property type="evidence" value="ECO:0007669"/>
    <property type="project" value="InterPro"/>
</dbReference>
<accession>A0A1K0JEX0</accession>
<dbReference type="PANTHER" id="PTHR11927">
    <property type="entry name" value="GALACTOSIDE 2-L-FUCOSYLTRANSFERASE"/>
    <property type="match status" value="1"/>
</dbReference>
<dbReference type="AlphaFoldDB" id="A0A1K0JEX0"/>
<evidence type="ECO:0000313" key="3">
    <source>
        <dbReference type="EMBL" id="SCU76504.1"/>
    </source>
</evidence>
<dbReference type="EMBL" id="FMSH01000246">
    <property type="protein sequence ID" value="SCU76504.1"/>
    <property type="molecule type" value="Genomic_DNA"/>
</dbReference>
<evidence type="ECO:0000256" key="1">
    <source>
        <dbReference type="ARBA" id="ARBA00022676"/>
    </source>
</evidence>
<dbReference type="GO" id="GO:0016020">
    <property type="term" value="C:membrane"/>
    <property type="evidence" value="ECO:0007669"/>
    <property type="project" value="InterPro"/>
</dbReference>
<keyword evidence="2 3" id="KW-0808">Transferase</keyword>
<evidence type="ECO:0000256" key="2">
    <source>
        <dbReference type="ARBA" id="ARBA00022679"/>
    </source>
</evidence>
<name>A0A1K0JEX0_CUPNE</name>
<dbReference type="RefSeq" id="WP_340526019.1">
    <property type="nucleotide sequence ID" value="NZ_FMSH01000246.1"/>
</dbReference>